<comment type="caution">
    <text evidence="2">The sequence shown here is derived from an EMBL/GenBank/DDBJ whole genome shotgun (WGS) entry which is preliminary data.</text>
</comment>
<keyword evidence="3" id="KW-1185">Reference proteome</keyword>
<evidence type="ECO:0000256" key="1">
    <source>
        <dbReference type="SAM" id="MobiDB-lite"/>
    </source>
</evidence>
<dbReference type="SUPFAM" id="SSF56399">
    <property type="entry name" value="ADP-ribosylation"/>
    <property type="match status" value="1"/>
</dbReference>
<evidence type="ECO:0000313" key="3">
    <source>
        <dbReference type="Proteomes" id="UP000036987"/>
    </source>
</evidence>
<accession>A0A0K9Q1B4</accession>
<feature type="region of interest" description="Disordered" evidence="1">
    <location>
        <begin position="47"/>
        <end position="72"/>
    </location>
</feature>
<organism evidence="2 3">
    <name type="scientific">Zostera marina</name>
    <name type="common">Eelgrass</name>
    <dbReference type="NCBI Taxonomy" id="29655"/>
    <lineage>
        <taxon>Eukaryota</taxon>
        <taxon>Viridiplantae</taxon>
        <taxon>Streptophyta</taxon>
        <taxon>Embryophyta</taxon>
        <taxon>Tracheophyta</taxon>
        <taxon>Spermatophyta</taxon>
        <taxon>Magnoliopsida</taxon>
        <taxon>Liliopsida</taxon>
        <taxon>Zosteraceae</taxon>
        <taxon>Zostera</taxon>
    </lineage>
</organism>
<dbReference type="PANTHER" id="PTHR31681">
    <property type="entry name" value="C2H2-LIKE ZINC FINGER PROTEIN"/>
    <property type="match status" value="1"/>
</dbReference>
<dbReference type="AlphaFoldDB" id="A0A0K9Q1B4"/>
<proteinExistence type="predicted"/>
<reference evidence="3" key="1">
    <citation type="journal article" date="2016" name="Nature">
        <title>The genome of the seagrass Zostera marina reveals angiosperm adaptation to the sea.</title>
        <authorList>
            <person name="Olsen J.L."/>
            <person name="Rouze P."/>
            <person name="Verhelst B."/>
            <person name="Lin Y.-C."/>
            <person name="Bayer T."/>
            <person name="Collen J."/>
            <person name="Dattolo E."/>
            <person name="De Paoli E."/>
            <person name="Dittami S."/>
            <person name="Maumus F."/>
            <person name="Michel G."/>
            <person name="Kersting A."/>
            <person name="Lauritano C."/>
            <person name="Lohaus R."/>
            <person name="Toepel M."/>
            <person name="Tonon T."/>
            <person name="Vanneste K."/>
            <person name="Amirebrahimi M."/>
            <person name="Brakel J."/>
            <person name="Bostroem C."/>
            <person name="Chovatia M."/>
            <person name="Grimwood J."/>
            <person name="Jenkins J.W."/>
            <person name="Jueterbock A."/>
            <person name="Mraz A."/>
            <person name="Stam W.T."/>
            <person name="Tice H."/>
            <person name="Bornberg-Bauer E."/>
            <person name="Green P.J."/>
            <person name="Pearson G.A."/>
            <person name="Procaccini G."/>
            <person name="Duarte C.M."/>
            <person name="Schmutz J."/>
            <person name="Reusch T.B.H."/>
            <person name="Van de Peer Y."/>
        </authorList>
    </citation>
    <scope>NUCLEOTIDE SEQUENCE [LARGE SCALE GENOMIC DNA]</scope>
    <source>
        <strain evidence="3">cv. Finnish</strain>
    </source>
</reference>
<dbReference type="OrthoDB" id="9514740at2759"/>
<dbReference type="Proteomes" id="UP000036987">
    <property type="component" value="Unassembled WGS sequence"/>
</dbReference>
<dbReference type="Gene3D" id="3.90.228.10">
    <property type="match status" value="1"/>
</dbReference>
<dbReference type="PANTHER" id="PTHR31681:SF47">
    <property type="entry name" value="SULFATED SURFACE-LIKE GLYCOPROTEIN"/>
    <property type="match status" value="1"/>
</dbReference>
<dbReference type="EMBL" id="LFYR01000223">
    <property type="protein sequence ID" value="KMZ74944.1"/>
    <property type="molecule type" value="Genomic_DNA"/>
</dbReference>
<protein>
    <submittedName>
        <fullName evidence="2">C2H2-like zinc finger protein</fullName>
    </submittedName>
</protein>
<evidence type="ECO:0000313" key="2">
    <source>
        <dbReference type="EMBL" id="KMZ74944.1"/>
    </source>
</evidence>
<sequence length="286" mass="31195">MAGGGWVRALQCKTNVIEDVSSSVSFSPSFNLRCGNTSHHIKDIVQLSKPKTRKPKSSNSSSNSRLGETPATTTMTTTLLLAQHQRKQRIQKQRLSSFPTLIPLPSGHSSRKVVEIIFSSSWSRTSVVFSGKIEKVYKVQNSSNAVERFEEFRQKVQSCSGMDDSRCAADGNEMMRFHSAPLTRTRDVSKQPICCDRVIWPVTGDGGTIRTFAGSGSAHDRTAGVDGGGGGRRAMVVSRVIVGRICTVSKSGPNRIECNSFSVRKGELVAFDSTAVLPCFLIIYKT</sequence>
<name>A0A0K9Q1B4_ZOSMR</name>
<gene>
    <name evidence="2" type="ORF">ZOSMA_120G00350</name>
</gene>